<reference evidence="1 2" key="1">
    <citation type="submission" date="2016-10" db="EMBL/GenBank/DDBJ databases">
        <authorList>
            <person name="de Groot N.N."/>
        </authorList>
    </citation>
    <scope>NUCLEOTIDE SEQUENCE [LARGE SCALE GENOMIC DNA]</scope>
    <source>
        <strain evidence="1 2">SLAS-1</strain>
    </source>
</reference>
<keyword evidence="2" id="KW-1185">Reference proteome</keyword>
<accession>A0A1G9LG68</accession>
<protein>
    <submittedName>
        <fullName evidence="1">Uncharacterized protein</fullName>
    </submittedName>
</protein>
<name>A0A1G9LG68_9FIRM</name>
<dbReference type="STRING" id="321763.SAMN04488692_10650"/>
<proteinExistence type="predicted"/>
<dbReference type="AlphaFoldDB" id="A0A1G9LG68"/>
<evidence type="ECO:0000313" key="2">
    <source>
        <dbReference type="Proteomes" id="UP000199476"/>
    </source>
</evidence>
<evidence type="ECO:0000313" key="1">
    <source>
        <dbReference type="EMBL" id="SDL60876.1"/>
    </source>
</evidence>
<dbReference type="Proteomes" id="UP000199476">
    <property type="component" value="Unassembled WGS sequence"/>
</dbReference>
<organism evidence="1 2">
    <name type="scientific">Halarsenatibacter silvermanii</name>
    <dbReference type="NCBI Taxonomy" id="321763"/>
    <lineage>
        <taxon>Bacteria</taxon>
        <taxon>Bacillati</taxon>
        <taxon>Bacillota</taxon>
        <taxon>Clostridia</taxon>
        <taxon>Halanaerobiales</taxon>
        <taxon>Halarsenatibacteraceae</taxon>
        <taxon>Halarsenatibacter</taxon>
    </lineage>
</organism>
<dbReference type="EMBL" id="FNGO01000006">
    <property type="protein sequence ID" value="SDL60876.1"/>
    <property type="molecule type" value="Genomic_DNA"/>
</dbReference>
<dbReference type="RefSeq" id="WP_089759116.1">
    <property type="nucleotide sequence ID" value="NZ_FNGO01000006.1"/>
</dbReference>
<gene>
    <name evidence="1" type="ORF">SAMN04488692_10650</name>
</gene>
<sequence>MQPLDEKTLREYKHKYQGGRLADFLPRLEEDILYRLIEVKPPDKNAGKGPARVLNIKYSREQESKVLQIYYCIENYP</sequence>